<reference evidence="6" key="1">
    <citation type="submission" date="2025-08" db="UniProtKB">
        <authorList>
            <consortium name="Ensembl"/>
        </authorList>
    </citation>
    <scope>IDENTIFICATION</scope>
</reference>
<evidence type="ECO:0000256" key="4">
    <source>
        <dbReference type="SAM" id="Phobius"/>
    </source>
</evidence>
<dbReference type="PANTHER" id="PTHR11860:SF87">
    <property type="entry name" value="CMRF35-LIKE MOLECULE 8"/>
    <property type="match status" value="1"/>
</dbReference>
<reference evidence="6" key="2">
    <citation type="submission" date="2025-09" db="UniProtKB">
        <authorList>
            <consortium name="Ensembl"/>
        </authorList>
    </citation>
    <scope>IDENTIFICATION</scope>
</reference>
<organism evidence="6 7">
    <name type="scientific">Poecilia latipinna</name>
    <name type="common">sailfin molly</name>
    <dbReference type="NCBI Taxonomy" id="48699"/>
    <lineage>
        <taxon>Eukaryota</taxon>
        <taxon>Metazoa</taxon>
        <taxon>Chordata</taxon>
        <taxon>Craniata</taxon>
        <taxon>Vertebrata</taxon>
        <taxon>Euteleostomi</taxon>
        <taxon>Actinopterygii</taxon>
        <taxon>Neopterygii</taxon>
        <taxon>Teleostei</taxon>
        <taxon>Neoteleostei</taxon>
        <taxon>Acanthomorphata</taxon>
        <taxon>Ovalentaria</taxon>
        <taxon>Atherinomorphae</taxon>
        <taxon>Cyprinodontiformes</taxon>
        <taxon>Poeciliidae</taxon>
        <taxon>Poeciliinae</taxon>
        <taxon>Poecilia</taxon>
    </lineage>
</organism>
<name>A0A3B3V341_9TELE</name>
<evidence type="ECO:0000313" key="7">
    <source>
        <dbReference type="Proteomes" id="UP000261500"/>
    </source>
</evidence>
<feature type="transmembrane region" description="Helical" evidence="4">
    <location>
        <begin position="143"/>
        <end position="167"/>
    </location>
</feature>
<keyword evidence="2 4" id="KW-0812">Transmembrane</keyword>
<dbReference type="InterPro" id="IPR036179">
    <property type="entry name" value="Ig-like_dom_sf"/>
</dbReference>
<dbReference type="InterPro" id="IPR013106">
    <property type="entry name" value="Ig_V-set"/>
</dbReference>
<dbReference type="GeneTree" id="ENSGT01070000254339"/>
<dbReference type="Pfam" id="PF07686">
    <property type="entry name" value="V-set"/>
    <property type="match status" value="1"/>
</dbReference>
<feature type="domain" description="Immunoglobulin V-set" evidence="5">
    <location>
        <begin position="23"/>
        <end position="107"/>
    </location>
</feature>
<dbReference type="InterPro" id="IPR050671">
    <property type="entry name" value="CD300_family_receptors"/>
</dbReference>
<accession>A0A3B3V341</accession>
<dbReference type="AlphaFoldDB" id="A0A3B3V341"/>
<proteinExistence type="predicted"/>
<sequence>MKNPVSAGLTLPASDWLNWAAPSVKLDAGSSLTVACSFGSSGKTKYFCRGGCEEEENILVYTDGVRAQSGRYSIGHSKHKSSDVFYVTIKNLTQSDSGRYRCLSYLSSEKKLYVDFNIVTNVSSETTGPSPLDQNYRATSTDLPLIVIVVTLAVIVVLLSAALIVSYRKRSLRGEKAADTLLLMFTGFL</sequence>
<evidence type="ECO:0000259" key="5">
    <source>
        <dbReference type="Pfam" id="PF07686"/>
    </source>
</evidence>
<dbReference type="GO" id="GO:0004888">
    <property type="term" value="F:transmembrane signaling receptor activity"/>
    <property type="evidence" value="ECO:0007669"/>
    <property type="project" value="TreeGrafter"/>
</dbReference>
<keyword evidence="4" id="KW-1133">Transmembrane helix</keyword>
<dbReference type="Ensembl" id="ENSPLAT00000014240.1">
    <property type="protein sequence ID" value="ENSPLAP00000020165.1"/>
    <property type="gene ID" value="ENSPLAG00000002846.1"/>
</dbReference>
<dbReference type="InterPro" id="IPR013783">
    <property type="entry name" value="Ig-like_fold"/>
</dbReference>
<dbReference type="PANTHER" id="PTHR11860">
    <property type="entry name" value="POLYMERIC-IMMUNOGLOBULIN RECEPTOR"/>
    <property type="match status" value="1"/>
</dbReference>
<evidence type="ECO:0000256" key="1">
    <source>
        <dbReference type="ARBA" id="ARBA00004370"/>
    </source>
</evidence>
<dbReference type="SUPFAM" id="SSF48726">
    <property type="entry name" value="Immunoglobulin"/>
    <property type="match status" value="1"/>
</dbReference>
<dbReference type="Proteomes" id="UP000261500">
    <property type="component" value="Unplaced"/>
</dbReference>
<keyword evidence="7" id="KW-1185">Reference proteome</keyword>
<comment type="subcellular location">
    <subcellularLocation>
        <location evidence="1">Membrane</location>
    </subcellularLocation>
</comment>
<evidence type="ECO:0000256" key="2">
    <source>
        <dbReference type="ARBA" id="ARBA00022692"/>
    </source>
</evidence>
<dbReference type="Gene3D" id="2.60.40.10">
    <property type="entry name" value="Immunoglobulins"/>
    <property type="match status" value="1"/>
</dbReference>
<evidence type="ECO:0000256" key="3">
    <source>
        <dbReference type="ARBA" id="ARBA00023136"/>
    </source>
</evidence>
<evidence type="ECO:0000313" key="6">
    <source>
        <dbReference type="Ensembl" id="ENSPLAP00000020165.1"/>
    </source>
</evidence>
<keyword evidence="3 4" id="KW-0472">Membrane</keyword>
<protein>
    <recommendedName>
        <fullName evidence="5">Immunoglobulin V-set domain-containing protein</fullName>
    </recommendedName>
</protein>
<dbReference type="GO" id="GO:0005886">
    <property type="term" value="C:plasma membrane"/>
    <property type="evidence" value="ECO:0007669"/>
    <property type="project" value="TreeGrafter"/>
</dbReference>